<comment type="caution">
    <text evidence="1">The sequence shown here is derived from an EMBL/GenBank/DDBJ whole genome shotgun (WGS) entry which is preliminary data.</text>
</comment>
<proteinExistence type="predicted"/>
<keyword evidence="2" id="KW-1185">Reference proteome</keyword>
<dbReference type="EMBL" id="AWXU01000018">
    <property type="protein sequence ID" value="KFN50549.1"/>
    <property type="molecule type" value="Genomic_DNA"/>
</dbReference>
<organism evidence="1 2">
    <name type="scientific">Arenimonas composti TR7-09 = DSM 18010</name>
    <dbReference type="NCBI Taxonomy" id="1121013"/>
    <lineage>
        <taxon>Bacteria</taxon>
        <taxon>Pseudomonadati</taxon>
        <taxon>Pseudomonadota</taxon>
        <taxon>Gammaproteobacteria</taxon>
        <taxon>Lysobacterales</taxon>
        <taxon>Lysobacteraceae</taxon>
        <taxon>Arenimonas</taxon>
    </lineage>
</organism>
<evidence type="ECO:0000313" key="1">
    <source>
        <dbReference type="EMBL" id="KFN50549.1"/>
    </source>
</evidence>
<reference evidence="1 2" key="1">
    <citation type="submission" date="2013-09" db="EMBL/GenBank/DDBJ databases">
        <title>Genome sequencing of Arenimonas composti.</title>
        <authorList>
            <person name="Chen F."/>
            <person name="Wang G."/>
        </authorList>
    </citation>
    <scope>NUCLEOTIDE SEQUENCE [LARGE SCALE GENOMIC DNA]</scope>
    <source>
        <strain evidence="1 2">TR7-09</strain>
    </source>
</reference>
<gene>
    <name evidence="1" type="ORF">P873_06270</name>
</gene>
<protein>
    <submittedName>
        <fullName evidence="1">Uncharacterized protein</fullName>
    </submittedName>
</protein>
<dbReference type="AlphaFoldDB" id="A0A091BIE0"/>
<accession>A0A091BIE0</accession>
<evidence type="ECO:0000313" key="2">
    <source>
        <dbReference type="Proteomes" id="UP000029391"/>
    </source>
</evidence>
<dbReference type="Proteomes" id="UP000029391">
    <property type="component" value="Unassembled WGS sequence"/>
</dbReference>
<sequence length="92" mass="10151">MLSLAECTSFRYEPYEGAASSTLEDIARREIEILSLESSHPIIVNCVMGTLFLEYTSVSLALDSGEPVSVQELLQASAAYWDDWSERSRGSA</sequence>
<name>A0A091BIE0_9GAMM</name>